<reference evidence="3" key="1">
    <citation type="journal article" date="2019" name="Int. J. Syst. Evol. Microbiol.">
        <title>The Global Catalogue of Microorganisms (GCM) 10K type strain sequencing project: providing services to taxonomists for standard genome sequencing and annotation.</title>
        <authorList>
            <consortium name="The Broad Institute Genomics Platform"/>
            <consortium name="The Broad Institute Genome Sequencing Center for Infectious Disease"/>
            <person name="Wu L."/>
            <person name="Ma J."/>
        </authorList>
    </citation>
    <scope>NUCLEOTIDE SEQUENCE [LARGE SCALE GENOMIC DNA]</scope>
    <source>
        <strain evidence="3">JCM 17688</strain>
    </source>
</reference>
<comment type="caution">
    <text evidence="2">The sequence shown here is derived from an EMBL/GenBank/DDBJ whole genome shotgun (WGS) entry which is preliminary data.</text>
</comment>
<sequence>MKTFIRELDARVVRSIFAAGYVAALVLALFPPLYLWASGSHAVILGLPVPLLYWIVDAALVGFGLWAQYTVEGIRGELDEQRPAAPHRKA</sequence>
<gene>
    <name evidence="2" type="ORF">GCM10023147_07630</name>
</gene>
<evidence type="ECO:0000313" key="3">
    <source>
        <dbReference type="Proteomes" id="UP001500635"/>
    </source>
</evidence>
<keyword evidence="3" id="KW-1185">Reference proteome</keyword>
<dbReference type="RefSeq" id="WP_344991084.1">
    <property type="nucleotide sequence ID" value="NZ_BAABFR010000007.1"/>
</dbReference>
<evidence type="ECO:0000256" key="1">
    <source>
        <dbReference type="SAM" id="Phobius"/>
    </source>
</evidence>
<keyword evidence="1" id="KW-0812">Transmembrane</keyword>
<name>A0ABP8J613_9ACTN</name>
<organism evidence="2 3">
    <name type="scientific">Tsukamurella soli</name>
    <dbReference type="NCBI Taxonomy" id="644556"/>
    <lineage>
        <taxon>Bacteria</taxon>
        <taxon>Bacillati</taxon>
        <taxon>Actinomycetota</taxon>
        <taxon>Actinomycetes</taxon>
        <taxon>Mycobacteriales</taxon>
        <taxon>Tsukamurellaceae</taxon>
        <taxon>Tsukamurella</taxon>
    </lineage>
</organism>
<protein>
    <recommendedName>
        <fullName evidence="4">Solute:sodium symporter small subunit</fullName>
    </recommendedName>
</protein>
<proteinExistence type="predicted"/>
<accession>A0ABP8J613</accession>
<dbReference type="EMBL" id="BAABFR010000007">
    <property type="protein sequence ID" value="GAA4385631.1"/>
    <property type="molecule type" value="Genomic_DNA"/>
</dbReference>
<keyword evidence="1" id="KW-1133">Transmembrane helix</keyword>
<feature type="transmembrane region" description="Helical" evidence="1">
    <location>
        <begin position="12"/>
        <end position="36"/>
    </location>
</feature>
<keyword evidence="1" id="KW-0472">Membrane</keyword>
<evidence type="ECO:0008006" key="4">
    <source>
        <dbReference type="Google" id="ProtNLM"/>
    </source>
</evidence>
<evidence type="ECO:0000313" key="2">
    <source>
        <dbReference type="EMBL" id="GAA4385631.1"/>
    </source>
</evidence>
<feature type="transmembrane region" description="Helical" evidence="1">
    <location>
        <begin position="42"/>
        <end position="66"/>
    </location>
</feature>
<dbReference type="Proteomes" id="UP001500635">
    <property type="component" value="Unassembled WGS sequence"/>
</dbReference>